<accession>A0ABC8ANF8</accession>
<name>A0ABC8ANF8_9NOCA</name>
<evidence type="ECO:0000313" key="2">
    <source>
        <dbReference type="Proteomes" id="UP000180166"/>
    </source>
</evidence>
<dbReference type="AlphaFoldDB" id="A0ABC8ANF8"/>
<proteinExistence type="predicted"/>
<dbReference type="EMBL" id="CP017839">
    <property type="protein sequence ID" value="APA95703.1"/>
    <property type="molecule type" value="Genomic_DNA"/>
</dbReference>
<organism evidence="1 2">
    <name type="scientific">Nocardia seriolae</name>
    <dbReference type="NCBI Taxonomy" id="37332"/>
    <lineage>
        <taxon>Bacteria</taxon>
        <taxon>Bacillati</taxon>
        <taxon>Actinomycetota</taxon>
        <taxon>Actinomycetes</taxon>
        <taxon>Mycobacteriales</taxon>
        <taxon>Nocardiaceae</taxon>
        <taxon>Nocardia</taxon>
    </lineage>
</organism>
<sequence length="147" mass="16275">MPEQDQRCRSGYGFGRPQDAGNLAKGEFTLENAVIETLFRNDLHDSAFRECSKRRSRATYRPTMTPKGSTHVDTAFTDTTSSFSVTASRKLAAATAPVNGFSGNLRDVQDPCVVAHQPNLRAFIVSAVRPRGVIRHRPRGWVGMIRP</sequence>
<evidence type="ECO:0000313" key="1">
    <source>
        <dbReference type="EMBL" id="APA95703.1"/>
    </source>
</evidence>
<protein>
    <submittedName>
        <fullName evidence="1">Uncharacterized protein</fullName>
    </submittedName>
</protein>
<reference evidence="1 2" key="1">
    <citation type="submission" date="2016-10" db="EMBL/GenBank/DDBJ databases">
        <title>Genome sequence of Nocardia seriolae strain EM150506, isolated from Anguila japonica.</title>
        <authorList>
            <person name="Han H.-J."/>
        </authorList>
    </citation>
    <scope>NUCLEOTIDE SEQUENCE [LARGE SCALE GENOMIC DNA]</scope>
    <source>
        <strain evidence="1 2">EM150506</strain>
    </source>
</reference>
<dbReference type="Proteomes" id="UP000180166">
    <property type="component" value="Chromosome"/>
</dbReference>
<dbReference type="KEGG" id="nsr:NS506_01633"/>
<gene>
    <name evidence="1" type="ORF">NS506_01633</name>
</gene>